<evidence type="ECO:0000313" key="2">
    <source>
        <dbReference type="EMBL" id="MDN3687558.1"/>
    </source>
</evidence>
<organism evidence="2 3">
    <name type="scientific">Cyclobacterium jeungdonense</name>
    <dbReference type="NCBI Taxonomy" id="708087"/>
    <lineage>
        <taxon>Bacteria</taxon>
        <taxon>Pseudomonadati</taxon>
        <taxon>Bacteroidota</taxon>
        <taxon>Cytophagia</taxon>
        <taxon>Cytophagales</taxon>
        <taxon>Cyclobacteriaceae</taxon>
        <taxon>Cyclobacterium</taxon>
    </lineage>
</organism>
<gene>
    <name evidence="2" type="ORF">QWZ15_06945</name>
</gene>
<reference evidence="3" key="1">
    <citation type="journal article" date="2019" name="Int. J. Syst. Evol. Microbiol.">
        <title>The Global Catalogue of Microorganisms (GCM) 10K type strain sequencing project: providing services to taxonomists for standard genome sequencing and annotation.</title>
        <authorList>
            <consortium name="The Broad Institute Genomics Platform"/>
            <consortium name="The Broad Institute Genome Sequencing Center for Infectious Disease"/>
            <person name="Wu L."/>
            <person name="Ma J."/>
        </authorList>
    </citation>
    <scope>NUCLEOTIDE SEQUENCE [LARGE SCALE GENOMIC DNA]</scope>
    <source>
        <strain evidence="3">CECT 7706</strain>
    </source>
</reference>
<keyword evidence="3" id="KW-1185">Reference proteome</keyword>
<dbReference type="PANTHER" id="PTHR33993">
    <property type="entry name" value="GLYOXALASE-RELATED"/>
    <property type="match status" value="1"/>
</dbReference>
<dbReference type="InterPro" id="IPR029068">
    <property type="entry name" value="Glyas_Bleomycin-R_OHBP_Dase"/>
</dbReference>
<dbReference type="PANTHER" id="PTHR33993:SF2">
    <property type="entry name" value="VOC DOMAIN-CONTAINING PROTEIN"/>
    <property type="match status" value="1"/>
</dbReference>
<dbReference type="Gene3D" id="3.10.180.10">
    <property type="entry name" value="2,3-Dihydroxybiphenyl 1,2-Dioxygenase, domain 1"/>
    <property type="match status" value="1"/>
</dbReference>
<evidence type="ECO:0000313" key="3">
    <source>
        <dbReference type="Proteomes" id="UP001236663"/>
    </source>
</evidence>
<evidence type="ECO:0000259" key="1">
    <source>
        <dbReference type="PROSITE" id="PS51819"/>
    </source>
</evidence>
<name>A0ABT8C6X1_9BACT</name>
<dbReference type="InterPro" id="IPR052164">
    <property type="entry name" value="Anthracycline_SecMetBiosynth"/>
</dbReference>
<dbReference type="RefSeq" id="WP_163385170.1">
    <property type="nucleotide sequence ID" value="NZ_JAUFQS010000006.1"/>
</dbReference>
<dbReference type="InterPro" id="IPR053863">
    <property type="entry name" value="Glyoxy/Ble-like_N"/>
</dbReference>
<sequence length="131" mass="14142">MARNTNPVNWFEIYVENMERAKNFYATVLGETLSEMPMPEGMEAGDMQMVAFPWVEGATNASGALVKSSDMQPGAGGTLVYFTCEDCSTEEKRVPGAGGKVLQAKFPIGEHGFCSICMDTEGNAFGLHSTN</sequence>
<dbReference type="PROSITE" id="PS51819">
    <property type="entry name" value="VOC"/>
    <property type="match status" value="1"/>
</dbReference>
<accession>A0ABT8C6X1</accession>
<dbReference type="InterPro" id="IPR037523">
    <property type="entry name" value="VOC_core"/>
</dbReference>
<proteinExistence type="predicted"/>
<dbReference type="Pfam" id="PF22677">
    <property type="entry name" value="Ble-like_N"/>
    <property type="match status" value="1"/>
</dbReference>
<dbReference type="CDD" id="cd07247">
    <property type="entry name" value="SgaA_N_like"/>
    <property type="match status" value="1"/>
</dbReference>
<feature type="domain" description="VOC" evidence="1">
    <location>
        <begin position="7"/>
        <end position="130"/>
    </location>
</feature>
<comment type="caution">
    <text evidence="2">The sequence shown here is derived from an EMBL/GenBank/DDBJ whole genome shotgun (WGS) entry which is preliminary data.</text>
</comment>
<dbReference type="SUPFAM" id="SSF54593">
    <property type="entry name" value="Glyoxalase/Bleomycin resistance protein/Dihydroxybiphenyl dioxygenase"/>
    <property type="match status" value="1"/>
</dbReference>
<dbReference type="Proteomes" id="UP001236663">
    <property type="component" value="Unassembled WGS sequence"/>
</dbReference>
<dbReference type="EMBL" id="JAUFQS010000006">
    <property type="protein sequence ID" value="MDN3687558.1"/>
    <property type="molecule type" value="Genomic_DNA"/>
</dbReference>
<protein>
    <submittedName>
        <fullName evidence="2">VOC family protein</fullName>
    </submittedName>
</protein>